<evidence type="ECO:0000313" key="3">
    <source>
        <dbReference type="EMBL" id="HGE99136.1"/>
    </source>
</evidence>
<evidence type="ECO:0000256" key="1">
    <source>
        <dbReference type="ARBA" id="ARBA00023002"/>
    </source>
</evidence>
<sequence length="181" mass="20277">MIEIRFHGRGGQGAVVASEILATALFKEGNFVQTFPEFGVERRGAPVQAFLRFASEPIKIRYKVYNPDHIVIFDKVLINQVPIFEGLKKGGWVLINTPSPPSDYKFPDYKVATVDATAIAIKYNLGPKTAPIVNTAMLGAILRILPLVQIETLEEGIREYIKKRSEDNILAMREAYHATKF</sequence>
<dbReference type="GO" id="GO:0016625">
    <property type="term" value="F:oxidoreductase activity, acting on the aldehyde or oxo group of donors, iron-sulfur protein as acceptor"/>
    <property type="evidence" value="ECO:0007669"/>
    <property type="project" value="InterPro"/>
</dbReference>
<dbReference type="NCBIfam" id="TIGR02175">
    <property type="entry name" value="PorC_KorC"/>
    <property type="match status" value="1"/>
</dbReference>
<dbReference type="PANTHER" id="PTHR43366:SF1">
    <property type="entry name" value="PYRUVATE SYNTHASE SUBUNIT PORC"/>
    <property type="match status" value="1"/>
</dbReference>
<feature type="domain" description="Pyruvate/ketoisovalerate oxidoreductase catalytic" evidence="2">
    <location>
        <begin position="10"/>
        <end position="176"/>
    </location>
</feature>
<proteinExistence type="predicted"/>
<dbReference type="InterPro" id="IPR002869">
    <property type="entry name" value="Pyrv_flavodox_OxRed_cen"/>
</dbReference>
<accession>A0A7C3YSP2</accession>
<dbReference type="InterPro" id="IPR051626">
    <property type="entry name" value="Oxidoreductase_gamma_subunit"/>
</dbReference>
<evidence type="ECO:0000259" key="2">
    <source>
        <dbReference type="Pfam" id="PF01558"/>
    </source>
</evidence>
<dbReference type="EMBL" id="DTMQ01000019">
    <property type="protein sequence ID" value="HGE99136.1"/>
    <property type="molecule type" value="Genomic_DNA"/>
</dbReference>
<dbReference type="SUPFAM" id="SSF53323">
    <property type="entry name" value="Pyruvate-ferredoxin oxidoreductase, PFOR, domain III"/>
    <property type="match status" value="1"/>
</dbReference>
<name>A0A7C3YSP2_UNCW3</name>
<dbReference type="AlphaFoldDB" id="A0A7C3YSP2"/>
<gene>
    <name evidence="3" type="ORF">ENX07_03590</name>
</gene>
<dbReference type="InterPro" id="IPR011894">
    <property type="entry name" value="PorC_KorC"/>
</dbReference>
<protein>
    <submittedName>
        <fullName evidence="3">Pyruvate ferredoxin oxidoreductase</fullName>
    </submittedName>
</protein>
<keyword evidence="1" id="KW-0560">Oxidoreductase</keyword>
<dbReference type="InterPro" id="IPR019752">
    <property type="entry name" value="Pyrv/ketoisovalerate_OxRed_cat"/>
</dbReference>
<comment type="caution">
    <text evidence="3">The sequence shown here is derived from an EMBL/GenBank/DDBJ whole genome shotgun (WGS) entry which is preliminary data.</text>
</comment>
<reference evidence="3" key="1">
    <citation type="journal article" date="2020" name="mSystems">
        <title>Genome- and Community-Level Interaction Insights into Carbon Utilization and Element Cycling Functions of Hydrothermarchaeota in Hydrothermal Sediment.</title>
        <authorList>
            <person name="Zhou Z."/>
            <person name="Liu Y."/>
            <person name="Xu W."/>
            <person name="Pan J."/>
            <person name="Luo Z.H."/>
            <person name="Li M."/>
        </authorList>
    </citation>
    <scope>NUCLEOTIDE SEQUENCE [LARGE SCALE GENOMIC DNA]</scope>
    <source>
        <strain evidence="3">SpSt-906</strain>
    </source>
</reference>
<dbReference type="Pfam" id="PF01558">
    <property type="entry name" value="POR"/>
    <property type="match status" value="1"/>
</dbReference>
<keyword evidence="3" id="KW-0670">Pyruvate</keyword>
<dbReference type="PANTHER" id="PTHR43366">
    <property type="entry name" value="PYRUVATE SYNTHASE SUBUNIT PORC"/>
    <property type="match status" value="1"/>
</dbReference>
<organism evidence="3">
    <name type="scientific">candidate division WOR-3 bacterium</name>
    <dbReference type="NCBI Taxonomy" id="2052148"/>
    <lineage>
        <taxon>Bacteria</taxon>
        <taxon>Bacteria division WOR-3</taxon>
    </lineage>
</organism>
<dbReference type="Gene3D" id="3.40.920.10">
    <property type="entry name" value="Pyruvate-ferredoxin oxidoreductase, PFOR, domain III"/>
    <property type="match status" value="1"/>
</dbReference>